<proteinExistence type="predicted"/>
<dbReference type="Proteomes" id="UP001172386">
    <property type="component" value="Unassembled WGS sequence"/>
</dbReference>
<sequence length="92" mass="10054">MSTLGLGKECSVALKAHCQSLQLSIPDDETTIVRVIVHGNEEDEDNDPNAHSKDRKSAFGGIYAYRIILNFTRESPLLILVPAALLQIHPAS</sequence>
<name>A0ACC3A3M7_9EURO</name>
<comment type="caution">
    <text evidence="1">The sequence shown here is derived from an EMBL/GenBank/DDBJ whole genome shotgun (WGS) entry which is preliminary data.</text>
</comment>
<organism evidence="1 2">
    <name type="scientific">Neophaeococcomyces mojaviensis</name>
    <dbReference type="NCBI Taxonomy" id="3383035"/>
    <lineage>
        <taxon>Eukaryota</taxon>
        <taxon>Fungi</taxon>
        <taxon>Dikarya</taxon>
        <taxon>Ascomycota</taxon>
        <taxon>Pezizomycotina</taxon>
        <taxon>Eurotiomycetes</taxon>
        <taxon>Chaetothyriomycetidae</taxon>
        <taxon>Chaetothyriales</taxon>
        <taxon>Chaetothyriales incertae sedis</taxon>
        <taxon>Neophaeococcomyces</taxon>
    </lineage>
</organism>
<accession>A0ACC3A3M7</accession>
<gene>
    <name evidence="1" type="ORF">H2198_006369</name>
</gene>
<reference evidence="1" key="1">
    <citation type="submission" date="2022-10" db="EMBL/GenBank/DDBJ databases">
        <title>Culturing micro-colonial fungi from biological soil crusts in the Mojave desert and describing Neophaeococcomyces mojavensis, and introducing the new genera and species Taxawa tesnikishii.</title>
        <authorList>
            <person name="Kurbessoian T."/>
            <person name="Stajich J.E."/>
        </authorList>
    </citation>
    <scope>NUCLEOTIDE SEQUENCE</scope>
    <source>
        <strain evidence="1">JES_112</strain>
    </source>
</reference>
<keyword evidence="2" id="KW-1185">Reference proteome</keyword>
<evidence type="ECO:0000313" key="2">
    <source>
        <dbReference type="Proteomes" id="UP001172386"/>
    </source>
</evidence>
<protein>
    <submittedName>
        <fullName evidence="1">Uncharacterized protein</fullName>
    </submittedName>
</protein>
<evidence type="ECO:0000313" key="1">
    <source>
        <dbReference type="EMBL" id="KAJ9654623.1"/>
    </source>
</evidence>
<dbReference type="EMBL" id="JAPDRQ010000116">
    <property type="protein sequence ID" value="KAJ9654623.1"/>
    <property type="molecule type" value="Genomic_DNA"/>
</dbReference>